<keyword evidence="15" id="KW-1185">Reference proteome</keyword>
<dbReference type="GO" id="GO:0045490">
    <property type="term" value="P:pectin catabolic process"/>
    <property type="evidence" value="ECO:0007669"/>
    <property type="project" value="UniProtKB-UniRule"/>
</dbReference>
<evidence type="ECO:0000256" key="12">
    <source>
        <dbReference type="RuleBase" id="RU000589"/>
    </source>
</evidence>
<dbReference type="GO" id="GO:0030599">
    <property type="term" value="F:pectinesterase activity"/>
    <property type="evidence" value="ECO:0007669"/>
    <property type="project" value="UniProtKB-UniRule"/>
</dbReference>
<dbReference type="InterPro" id="IPR000070">
    <property type="entry name" value="Pectinesterase_cat"/>
</dbReference>
<keyword evidence="12" id="KW-0732">Signal</keyword>
<comment type="pathway">
    <text evidence="2 12">Glycan metabolism; pectin degradation; 2-dehydro-3-deoxy-D-gluconate from pectin: step 1/5.</text>
</comment>
<name>A0ABD1HYQ9_SALDI</name>
<dbReference type="PANTHER" id="PTHR31321:SF76">
    <property type="entry name" value="PECTINESTERASE 10-RELATED"/>
    <property type="match status" value="1"/>
</dbReference>
<comment type="function">
    <text evidence="10">Acts in the modification of cell walls via demethylesterification of cell wall pectin.</text>
</comment>
<comment type="subcellular location">
    <subcellularLocation>
        <location evidence="1">Secreted</location>
    </subcellularLocation>
</comment>
<dbReference type="AlphaFoldDB" id="A0ABD1HYQ9"/>
<evidence type="ECO:0000256" key="6">
    <source>
        <dbReference type="ARBA" id="ARBA00022801"/>
    </source>
</evidence>
<evidence type="ECO:0000256" key="10">
    <source>
        <dbReference type="ARBA" id="ARBA00057335"/>
    </source>
</evidence>
<dbReference type="SUPFAM" id="SSF51126">
    <property type="entry name" value="Pectin lyase-like"/>
    <property type="match status" value="1"/>
</dbReference>
<dbReference type="Proteomes" id="UP001567538">
    <property type="component" value="Unassembled WGS sequence"/>
</dbReference>
<feature type="chain" id="PRO_5044528364" description="Pectinesterase" evidence="12">
    <location>
        <begin position="24"/>
        <end position="325"/>
    </location>
</feature>
<feature type="signal peptide" evidence="12">
    <location>
        <begin position="1"/>
        <end position="23"/>
    </location>
</feature>
<comment type="caution">
    <text evidence="14">The sequence shown here is derived from an EMBL/GenBank/DDBJ whole genome shotgun (WGS) entry which is preliminary data.</text>
</comment>
<comment type="similarity">
    <text evidence="3">Belongs to the pectinesterase family.</text>
</comment>
<keyword evidence="8" id="KW-0325">Glycoprotein</keyword>
<evidence type="ECO:0000256" key="3">
    <source>
        <dbReference type="ARBA" id="ARBA00008891"/>
    </source>
</evidence>
<dbReference type="GO" id="GO:0005576">
    <property type="term" value="C:extracellular region"/>
    <property type="evidence" value="ECO:0007669"/>
    <property type="project" value="UniProtKB-SubCell"/>
</dbReference>
<evidence type="ECO:0000259" key="13">
    <source>
        <dbReference type="Pfam" id="PF01095"/>
    </source>
</evidence>
<keyword evidence="6 12" id="KW-0378">Hydrolase</keyword>
<dbReference type="PANTHER" id="PTHR31321">
    <property type="entry name" value="ACYL-COA THIOESTER HYDROLASE YBHC-RELATED"/>
    <property type="match status" value="1"/>
</dbReference>
<dbReference type="InterPro" id="IPR011050">
    <property type="entry name" value="Pectin_lyase_fold/virulence"/>
</dbReference>
<evidence type="ECO:0000256" key="7">
    <source>
        <dbReference type="ARBA" id="ARBA00023085"/>
    </source>
</evidence>
<organism evidence="14 15">
    <name type="scientific">Salvia divinorum</name>
    <name type="common">Maria pastora</name>
    <name type="synonym">Diviner's sage</name>
    <dbReference type="NCBI Taxonomy" id="28513"/>
    <lineage>
        <taxon>Eukaryota</taxon>
        <taxon>Viridiplantae</taxon>
        <taxon>Streptophyta</taxon>
        <taxon>Embryophyta</taxon>
        <taxon>Tracheophyta</taxon>
        <taxon>Spermatophyta</taxon>
        <taxon>Magnoliopsida</taxon>
        <taxon>eudicotyledons</taxon>
        <taxon>Gunneridae</taxon>
        <taxon>Pentapetalae</taxon>
        <taxon>asterids</taxon>
        <taxon>lamiids</taxon>
        <taxon>Lamiales</taxon>
        <taxon>Lamiaceae</taxon>
        <taxon>Nepetoideae</taxon>
        <taxon>Mentheae</taxon>
        <taxon>Salviinae</taxon>
        <taxon>Salvia</taxon>
        <taxon>Salvia subgen. Calosphace</taxon>
    </lineage>
</organism>
<dbReference type="FunFam" id="2.160.20.10:FF:000013">
    <property type="entry name" value="Pectinesterase"/>
    <property type="match status" value="1"/>
</dbReference>
<keyword evidence="5" id="KW-0964">Secreted</keyword>
<dbReference type="InterPro" id="IPR033131">
    <property type="entry name" value="Pectinesterase_Asp_AS"/>
</dbReference>
<dbReference type="GO" id="GO:0042545">
    <property type="term" value="P:cell wall modification"/>
    <property type="evidence" value="ECO:0007669"/>
    <property type="project" value="UniProtKB-UniRule"/>
</dbReference>
<evidence type="ECO:0000256" key="1">
    <source>
        <dbReference type="ARBA" id="ARBA00004613"/>
    </source>
</evidence>
<protein>
    <recommendedName>
        <fullName evidence="4 12">Pectinesterase</fullName>
        <ecNumber evidence="4 12">3.1.1.11</ecNumber>
    </recommendedName>
</protein>
<proteinExistence type="inferred from homology"/>
<evidence type="ECO:0000256" key="11">
    <source>
        <dbReference type="PROSITE-ProRule" id="PRU10040"/>
    </source>
</evidence>
<accession>A0ABD1HYQ9</accession>
<feature type="domain" description="Pectinesterase catalytic" evidence="13">
    <location>
        <begin position="26"/>
        <end position="312"/>
    </location>
</feature>
<reference evidence="14 15" key="1">
    <citation type="submission" date="2024-06" db="EMBL/GenBank/DDBJ databases">
        <title>A chromosome level genome sequence of Diviner's sage (Salvia divinorum).</title>
        <authorList>
            <person name="Ford S.A."/>
            <person name="Ro D.-K."/>
            <person name="Ness R.W."/>
            <person name="Phillips M.A."/>
        </authorList>
    </citation>
    <scope>NUCLEOTIDE SEQUENCE [LARGE SCALE GENOMIC DNA]</scope>
    <source>
        <strain evidence="14">SAF-2024a</strain>
        <tissue evidence="14">Leaf</tissue>
    </source>
</reference>
<evidence type="ECO:0000313" key="15">
    <source>
        <dbReference type="Proteomes" id="UP001567538"/>
    </source>
</evidence>
<evidence type="ECO:0000256" key="2">
    <source>
        <dbReference type="ARBA" id="ARBA00005184"/>
    </source>
</evidence>
<evidence type="ECO:0000256" key="9">
    <source>
        <dbReference type="ARBA" id="ARBA00047928"/>
    </source>
</evidence>
<dbReference type="Pfam" id="PF01095">
    <property type="entry name" value="Pectinesterase"/>
    <property type="match status" value="1"/>
</dbReference>
<dbReference type="EC" id="3.1.1.11" evidence="4 12"/>
<evidence type="ECO:0000256" key="8">
    <source>
        <dbReference type="ARBA" id="ARBA00023180"/>
    </source>
</evidence>
<gene>
    <name evidence="14" type="ORF">AAHA92_04296</name>
</gene>
<dbReference type="InterPro" id="IPR012334">
    <property type="entry name" value="Pectin_lyas_fold"/>
</dbReference>
<feature type="active site" evidence="11">
    <location>
        <position position="177"/>
    </location>
</feature>
<comment type="catalytic activity">
    <reaction evidence="9 12">
        <text>[(1-&gt;4)-alpha-D-galacturonosyl methyl ester](n) + n H2O = [(1-&gt;4)-alpha-D-galacturonosyl](n) + n methanol + n H(+)</text>
        <dbReference type="Rhea" id="RHEA:22380"/>
        <dbReference type="Rhea" id="RHEA-COMP:14570"/>
        <dbReference type="Rhea" id="RHEA-COMP:14573"/>
        <dbReference type="ChEBI" id="CHEBI:15377"/>
        <dbReference type="ChEBI" id="CHEBI:15378"/>
        <dbReference type="ChEBI" id="CHEBI:17790"/>
        <dbReference type="ChEBI" id="CHEBI:140522"/>
        <dbReference type="ChEBI" id="CHEBI:140523"/>
        <dbReference type="EC" id="3.1.1.11"/>
    </reaction>
</comment>
<dbReference type="PROSITE" id="PS00503">
    <property type="entry name" value="PECTINESTERASE_2"/>
    <property type="match status" value="1"/>
</dbReference>
<dbReference type="EMBL" id="JBEAFC010000003">
    <property type="protein sequence ID" value="KAL1561615.1"/>
    <property type="molecule type" value="Genomic_DNA"/>
</dbReference>
<keyword evidence="7 12" id="KW-0063">Aspartyl esterase</keyword>
<evidence type="ECO:0000256" key="4">
    <source>
        <dbReference type="ARBA" id="ARBA00013229"/>
    </source>
</evidence>
<evidence type="ECO:0000313" key="14">
    <source>
        <dbReference type="EMBL" id="KAL1561615.1"/>
    </source>
</evidence>
<sequence>MASQKWCICIFLSLLSSVLSVSADIIVVDPSKRGGFTTVQSAIDSVPSNNAEWTTIDIKEGIYREQVIIPRDKQFIFLKGAGSNNTFISWNGHGTINETATFSSEADNTIARDITFVNSYNSPPKGNRNPLDAAAAARIQGDKSAFYRCAFFGLQDTLWDVQGRHYYKSCTVEGAVDFIFGAAQSLYESCTISVAASAVNGPGFITAQGREKPDDTNGFVFKNCNIVGEGKVFLGRPWRDYARVLFYNTLMSDIIVPQGWDAWGSARRENLLSLSEYKCRGPGSMSSKRVGWAKKMSDEEAIKLAAISFIDNQGWVDHAFKVLGP</sequence>
<dbReference type="Gene3D" id="2.160.20.10">
    <property type="entry name" value="Single-stranded right-handed beta-helix, Pectin lyase-like"/>
    <property type="match status" value="1"/>
</dbReference>
<evidence type="ECO:0000256" key="5">
    <source>
        <dbReference type="ARBA" id="ARBA00022525"/>
    </source>
</evidence>